<dbReference type="SUPFAM" id="SSF48690">
    <property type="entry name" value="Epsilon subunit of mitochondrial F1F0-ATP synthase"/>
    <property type="match status" value="1"/>
</dbReference>
<dbReference type="KEGG" id="lma:LMJF_36_0620"/>
<dbReference type="SMR" id="Q4Q214"/>
<dbReference type="VEuPathDB" id="TriTrypDB:LmjF.36.0620"/>
<dbReference type="HOGENOM" id="CLU_1450279_0_0_1"/>
<sequence length="187" mass="21303">MVFSARRALAQLLFGGAMALMHLLAMGAGAHMHASLSVSRLASPLQCTFPSPLCLIRFCLPPPTLPRPQHTEAIASRRTCRSTHSYRTIFRHRFSWFHLRRLFVLPYRGSHSPTMFRRSLMALNWRDQGISYVKYLNVTTEALHMATKDKVRAKYSRFSAPNYVAVKNDGTGVMEEVKKVPAFTKDY</sequence>
<dbReference type="VEuPathDB" id="TriTrypDB:LMJFC_360012900"/>
<dbReference type="GO" id="GO:0005737">
    <property type="term" value="C:cytoplasm"/>
    <property type="evidence" value="ECO:0000266"/>
    <property type="project" value="GeneDB"/>
</dbReference>
<dbReference type="eggNOG" id="ENOG502S8ZZ">
    <property type="taxonomic scope" value="Eukaryota"/>
</dbReference>
<dbReference type="EMBL" id="FR796432">
    <property type="protein sequence ID" value="CAJ09015.1"/>
    <property type="molecule type" value="Genomic_DNA"/>
</dbReference>
<dbReference type="RefSeq" id="XP_001686634.1">
    <property type="nucleotide sequence ID" value="XM_001686582.1"/>
</dbReference>
<dbReference type="GO" id="GO:0045259">
    <property type="term" value="C:proton-transporting ATP synthase complex"/>
    <property type="evidence" value="ECO:0007669"/>
    <property type="project" value="InterPro"/>
</dbReference>
<evidence type="ECO:0008006" key="3">
    <source>
        <dbReference type="Google" id="ProtNLM"/>
    </source>
</evidence>
<evidence type="ECO:0000313" key="2">
    <source>
        <dbReference type="Proteomes" id="UP000000542"/>
    </source>
</evidence>
<dbReference type="GO" id="GO:0046933">
    <property type="term" value="F:proton-transporting ATP synthase activity, rotational mechanism"/>
    <property type="evidence" value="ECO:0007669"/>
    <property type="project" value="InterPro"/>
</dbReference>
<dbReference type="VEuPathDB" id="TriTrypDB:LMJLV39_360011900"/>
<organism evidence="1 2">
    <name type="scientific">Leishmania major</name>
    <dbReference type="NCBI Taxonomy" id="5664"/>
    <lineage>
        <taxon>Eukaryota</taxon>
        <taxon>Discoba</taxon>
        <taxon>Euglenozoa</taxon>
        <taxon>Kinetoplastea</taxon>
        <taxon>Metakinetoplastina</taxon>
        <taxon>Trypanosomatida</taxon>
        <taxon>Trypanosomatidae</taxon>
        <taxon>Leishmaniinae</taxon>
        <taxon>Leishmania</taxon>
    </lineage>
</organism>
<dbReference type="VEuPathDB" id="TriTrypDB:LMJSD75_360011800"/>
<gene>
    <name evidence="1" type="ORF">LMJF_36_0620</name>
</gene>
<dbReference type="Proteomes" id="UP000000542">
    <property type="component" value="Chromosome 36"/>
</dbReference>
<dbReference type="GeneID" id="5655312"/>
<dbReference type="AlphaFoldDB" id="Q4Q214"/>
<dbReference type="Gene3D" id="1.10.1620.20">
    <property type="entry name" value="ATP synthase, F1 complex, epsilon subunit superfamily, mitochondrial"/>
    <property type="match status" value="1"/>
</dbReference>
<dbReference type="InParanoid" id="Q4Q214"/>
<name>Q4Q214_LEIMA</name>
<dbReference type="InterPro" id="IPR036742">
    <property type="entry name" value="ATP_synth_F1_esu_sf_mt"/>
</dbReference>
<proteinExistence type="predicted"/>
<reference evidence="1 2" key="1">
    <citation type="journal article" date="2005" name="Science">
        <title>The genome of the kinetoplastid parasite, Leishmania major.</title>
        <authorList>
            <person name="Ivens A.C."/>
            <person name="Peacock C.S."/>
            <person name="Worthey E.A."/>
            <person name="Murphy L."/>
            <person name="Aggarwal G."/>
            <person name="Berriman M."/>
            <person name="Sisk E."/>
            <person name="Rajandream M.A."/>
            <person name="Adlem E."/>
            <person name="Aert R."/>
            <person name="Anupama A."/>
            <person name="Apostolou Z."/>
            <person name="Attipoe P."/>
            <person name="Bason N."/>
            <person name="Bauser C."/>
            <person name="Beck A."/>
            <person name="Beverley S.M."/>
            <person name="Bianchettin G."/>
            <person name="Borzym K."/>
            <person name="Bothe G."/>
            <person name="Bruschi C.V."/>
            <person name="Collins M."/>
            <person name="Cadag E."/>
            <person name="Ciarloni L."/>
            <person name="Clayton C."/>
            <person name="Coulson R.M."/>
            <person name="Cronin A."/>
            <person name="Cruz A.K."/>
            <person name="Davies R.M."/>
            <person name="De Gaudenzi J."/>
            <person name="Dobson D.E."/>
            <person name="Duesterhoeft A."/>
            <person name="Fazelina G."/>
            <person name="Fosker N."/>
            <person name="Frasch A.C."/>
            <person name="Fraser A."/>
            <person name="Fuchs M."/>
            <person name="Gabel C."/>
            <person name="Goble A."/>
            <person name="Goffeau A."/>
            <person name="Harris D."/>
            <person name="Hertz-Fowler C."/>
            <person name="Hilbert H."/>
            <person name="Horn D."/>
            <person name="Huang Y."/>
            <person name="Klages S."/>
            <person name="Knights A."/>
            <person name="Kube M."/>
            <person name="Larke N."/>
            <person name="Litvin L."/>
            <person name="Lord A."/>
            <person name="Louie T."/>
            <person name="Marra M."/>
            <person name="Masuy D."/>
            <person name="Matthews K."/>
            <person name="Michaeli S."/>
            <person name="Mottram J.C."/>
            <person name="Muller-Auer S."/>
            <person name="Munden H."/>
            <person name="Nelson S."/>
            <person name="Norbertczak H."/>
            <person name="Oliver K."/>
            <person name="O'neil S."/>
            <person name="Pentony M."/>
            <person name="Pohl T.M."/>
            <person name="Price C."/>
            <person name="Purnelle B."/>
            <person name="Quail M.A."/>
            <person name="Rabbinowitsch E."/>
            <person name="Reinhardt R."/>
            <person name="Rieger M."/>
            <person name="Rinta J."/>
            <person name="Robben J."/>
            <person name="Robertson L."/>
            <person name="Ruiz J.C."/>
            <person name="Rutter S."/>
            <person name="Saunders D."/>
            <person name="Schafer M."/>
            <person name="Schein J."/>
            <person name="Schwartz D.C."/>
            <person name="Seeger K."/>
            <person name="Seyler A."/>
            <person name="Sharp S."/>
            <person name="Shin H."/>
            <person name="Sivam D."/>
            <person name="Squares R."/>
            <person name="Squares S."/>
            <person name="Tosato V."/>
            <person name="Vogt C."/>
            <person name="Volckaert G."/>
            <person name="Wambutt R."/>
            <person name="Warren T."/>
            <person name="Wedler H."/>
            <person name="Woodward J."/>
            <person name="Zhou S."/>
            <person name="Zimmermann W."/>
            <person name="Smith D.F."/>
            <person name="Blackwell J.M."/>
            <person name="Stuart K.D."/>
            <person name="Barrell B."/>
            <person name="Myler P.J."/>
        </authorList>
    </citation>
    <scope>NUCLEOTIDE SEQUENCE [LARGE SCALE GENOMIC DNA]</scope>
    <source>
        <strain evidence="2">MHOM/IL/81/Friedlin</strain>
    </source>
</reference>
<reference evidence="1 2" key="2">
    <citation type="journal article" date="2011" name="Genome Res.">
        <title>Chromosome and gene copy number variation allow major structural change between species and strains of Leishmania.</title>
        <authorList>
            <person name="Rogers M.B."/>
            <person name="Hilley J.D."/>
            <person name="Dickens N.J."/>
            <person name="Wilkes J."/>
            <person name="Bates P.A."/>
            <person name="Depledge D.P."/>
            <person name="Harris D."/>
            <person name="Her Y."/>
            <person name="Herzyk P."/>
            <person name="Imamura H."/>
            <person name="Otto T.D."/>
            <person name="Sanders M."/>
            <person name="Seeger K."/>
            <person name="Dujardin J.C."/>
            <person name="Berriman M."/>
            <person name="Smith D.F."/>
            <person name="Hertz-Fowler C."/>
            <person name="Mottram J.C."/>
        </authorList>
    </citation>
    <scope>NUCLEOTIDE SEQUENCE [LARGE SCALE GENOMIC DNA]</scope>
    <source>
        <strain evidence="2">MHOM/IL/81/Friedlin</strain>
    </source>
</reference>
<dbReference type="STRING" id="5664.Q4Q214"/>
<evidence type="ECO:0000313" key="1">
    <source>
        <dbReference type="EMBL" id="CAJ09015.1"/>
    </source>
</evidence>
<protein>
    <recommendedName>
        <fullName evidence="3">Mitochondrial ATP synthase epsilon chain</fullName>
    </recommendedName>
</protein>
<accession>Q4Q214</accession>
<keyword evidence="2" id="KW-1185">Reference proteome</keyword>